<evidence type="ECO:0000313" key="4">
    <source>
        <dbReference type="Proteomes" id="UP000829720"/>
    </source>
</evidence>
<name>A0A8T3CHP0_9TELE</name>
<dbReference type="PANTHER" id="PTHR22647">
    <property type="entry name" value="SH3 DOMAIN AND TETRATRICOPEPTIDE REPEATS CONTAINING PROTEIN"/>
    <property type="match status" value="1"/>
</dbReference>
<evidence type="ECO:0000313" key="3">
    <source>
        <dbReference type="EMBL" id="KAI1883427.1"/>
    </source>
</evidence>
<organism evidence="3 4">
    <name type="scientific">Albula goreensis</name>
    <dbReference type="NCBI Taxonomy" id="1534307"/>
    <lineage>
        <taxon>Eukaryota</taxon>
        <taxon>Metazoa</taxon>
        <taxon>Chordata</taxon>
        <taxon>Craniata</taxon>
        <taxon>Vertebrata</taxon>
        <taxon>Euteleostomi</taxon>
        <taxon>Actinopterygii</taxon>
        <taxon>Neopterygii</taxon>
        <taxon>Teleostei</taxon>
        <taxon>Albuliformes</taxon>
        <taxon>Albulidae</taxon>
        <taxon>Albula</taxon>
    </lineage>
</organism>
<evidence type="ECO:0000256" key="2">
    <source>
        <dbReference type="SAM" id="MobiDB-lite"/>
    </source>
</evidence>
<sequence>MKIIAVLKPKSEEPYRHLNPQMDRVFPQCVRPLFFWGRMPRPKPGLPLRGRCLTRGPNAGAGGGAQNQGPEEREEPRPAGEDGPRGDRVQFGGGGQSGLGGAAWQRLHPDLPLREAHLLLSVEGLNVRQGPGFSGLPIHLPWLSQRDYLNNGVAFHGLDTPYHFLGQYELAEHCFLKALSLGPSHLQSDEKTLYYVRVYLTLGDIIFHDPKGAVKSTENIGASTSVTVHLHFTGRFHDTVIFDPLITSAFTIKK</sequence>
<dbReference type="EMBL" id="JAERUA010000023">
    <property type="protein sequence ID" value="KAI1883427.1"/>
    <property type="molecule type" value="Genomic_DNA"/>
</dbReference>
<feature type="region of interest" description="Disordered" evidence="2">
    <location>
        <begin position="46"/>
        <end position="95"/>
    </location>
</feature>
<reference evidence="3" key="1">
    <citation type="submission" date="2021-01" db="EMBL/GenBank/DDBJ databases">
        <authorList>
            <person name="Zahm M."/>
            <person name="Roques C."/>
            <person name="Cabau C."/>
            <person name="Klopp C."/>
            <person name="Donnadieu C."/>
            <person name="Jouanno E."/>
            <person name="Lampietro C."/>
            <person name="Louis A."/>
            <person name="Herpin A."/>
            <person name="Echchiki A."/>
            <person name="Berthelot C."/>
            <person name="Parey E."/>
            <person name="Roest-Crollius H."/>
            <person name="Braasch I."/>
            <person name="Postlethwait J."/>
            <person name="Bobe J."/>
            <person name="Montfort J."/>
            <person name="Bouchez O."/>
            <person name="Begum T."/>
            <person name="Mejri S."/>
            <person name="Adams A."/>
            <person name="Chen W.-J."/>
            <person name="Guiguen Y."/>
        </authorList>
    </citation>
    <scope>NUCLEOTIDE SEQUENCE</scope>
    <source>
        <tissue evidence="3">Blood</tissue>
    </source>
</reference>
<gene>
    <name evidence="3" type="ORF">AGOR_G00231320</name>
</gene>
<keyword evidence="1" id="KW-0802">TPR repeat</keyword>
<keyword evidence="4" id="KW-1185">Reference proteome</keyword>
<comment type="caution">
    <text evidence="3">The sequence shown here is derived from an EMBL/GenBank/DDBJ whole genome shotgun (WGS) entry which is preliminary data.</text>
</comment>
<feature type="compositionally biased region" description="Low complexity" evidence="2">
    <location>
        <begin position="46"/>
        <end position="58"/>
    </location>
</feature>
<dbReference type="PROSITE" id="PS50005">
    <property type="entry name" value="TPR"/>
    <property type="match status" value="1"/>
</dbReference>
<dbReference type="OrthoDB" id="9927874at2759"/>
<proteinExistence type="predicted"/>
<protein>
    <submittedName>
        <fullName evidence="3">Uncharacterized protein</fullName>
    </submittedName>
</protein>
<dbReference type="InterPro" id="IPR042772">
    <property type="entry name" value="SH3TC1/SH3TC2"/>
</dbReference>
<dbReference type="Proteomes" id="UP000829720">
    <property type="component" value="Unassembled WGS sequence"/>
</dbReference>
<dbReference type="PANTHER" id="PTHR22647:SF4">
    <property type="entry name" value="SH3 DOMAIN AND TETRATRICOPEPTIDE REPEAT-CONTAINING PROTEIN 1-LIKE ISOFORM X1"/>
    <property type="match status" value="1"/>
</dbReference>
<dbReference type="InterPro" id="IPR019734">
    <property type="entry name" value="TPR_rpt"/>
</dbReference>
<evidence type="ECO:0000256" key="1">
    <source>
        <dbReference type="PROSITE-ProRule" id="PRU00339"/>
    </source>
</evidence>
<feature type="repeat" description="TPR" evidence="1">
    <location>
        <begin position="152"/>
        <end position="185"/>
    </location>
</feature>
<accession>A0A8T3CHP0</accession>
<feature type="compositionally biased region" description="Basic and acidic residues" evidence="2">
    <location>
        <begin position="70"/>
        <end position="88"/>
    </location>
</feature>
<dbReference type="AlphaFoldDB" id="A0A8T3CHP0"/>